<dbReference type="EMBL" id="JARKIB010000112">
    <property type="protein sequence ID" value="KAJ7738330.1"/>
    <property type="molecule type" value="Genomic_DNA"/>
</dbReference>
<accession>A0AAD7I9X6</accession>
<dbReference type="AlphaFoldDB" id="A0AAD7I9X6"/>
<dbReference type="SUPFAM" id="SSF52058">
    <property type="entry name" value="L domain-like"/>
    <property type="match status" value="1"/>
</dbReference>
<gene>
    <name evidence="1" type="ORF">B0H16DRAFT_96073</name>
</gene>
<name>A0AAD7I9X6_9AGAR</name>
<evidence type="ECO:0000313" key="2">
    <source>
        <dbReference type="Proteomes" id="UP001215598"/>
    </source>
</evidence>
<dbReference type="Gene3D" id="1.20.1280.50">
    <property type="match status" value="1"/>
</dbReference>
<evidence type="ECO:0008006" key="3">
    <source>
        <dbReference type="Google" id="ProtNLM"/>
    </source>
</evidence>
<sequence>MSSVNSYPTEILLKVFHHAVGDAPLLLGGTAVAFPISQVCQDWRQIALDSPALWEDVRVPFAAYKNNNPLMLEEVFARSGTRPLTVVFSQLEPTRGGRLIDFWPFFRKMQEYCSRFRAIYAILPTSGLYELNRAIGRRAFPNLVHLHITQSDNRAPVAMDFENAPALAVFHLETISYNSEYRNTSTSLRSMRFHQLRFVDIPVPVMRGLEELTIVRSPLPFFNHAEPVPQVALTALTLDGITSSGYSDELFWFLTSFDMPHLRSIELANLDDKFGFSSQLFRALCAPAEYPAVRSVKLRAIPLSYITPEFFQALPALETLVLVDWDAEPLLSLLRADITLCPALRELSVDGVSIRREFL</sequence>
<proteinExistence type="predicted"/>
<dbReference type="Gene3D" id="3.80.10.10">
    <property type="entry name" value="Ribonuclease Inhibitor"/>
    <property type="match status" value="1"/>
</dbReference>
<dbReference type="InterPro" id="IPR032675">
    <property type="entry name" value="LRR_dom_sf"/>
</dbReference>
<reference evidence="1" key="1">
    <citation type="submission" date="2023-03" db="EMBL/GenBank/DDBJ databases">
        <title>Massive genome expansion in bonnet fungi (Mycena s.s.) driven by repeated elements and novel gene families across ecological guilds.</title>
        <authorList>
            <consortium name="Lawrence Berkeley National Laboratory"/>
            <person name="Harder C.B."/>
            <person name="Miyauchi S."/>
            <person name="Viragh M."/>
            <person name="Kuo A."/>
            <person name="Thoen E."/>
            <person name="Andreopoulos B."/>
            <person name="Lu D."/>
            <person name="Skrede I."/>
            <person name="Drula E."/>
            <person name="Henrissat B."/>
            <person name="Morin E."/>
            <person name="Kohler A."/>
            <person name="Barry K."/>
            <person name="LaButti K."/>
            <person name="Morin E."/>
            <person name="Salamov A."/>
            <person name="Lipzen A."/>
            <person name="Mereny Z."/>
            <person name="Hegedus B."/>
            <person name="Baldrian P."/>
            <person name="Stursova M."/>
            <person name="Weitz H."/>
            <person name="Taylor A."/>
            <person name="Grigoriev I.V."/>
            <person name="Nagy L.G."/>
            <person name="Martin F."/>
            <person name="Kauserud H."/>
        </authorList>
    </citation>
    <scope>NUCLEOTIDE SEQUENCE</scope>
    <source>
        <strain evidence="1">CBHHK182m</strain>
    </source>
</reference>
<protein>
    <recommendedName>
        <fullName evidence="3">F-box domain-containing protein</fullName>
    </recommendedName>
</protein>
<dbReference type="Proteomes" id="UP001215598">
    <property type="component" value="Unassembled WGS sequence"/>
</dbReference>
<evidence type="ECO:0000313" key="1">
    <source>
        <dbReference type="EMBL" id="KAJ7738330.1"/>
    </source>
</evidence>
<organism evidence="1 2">
    <name type="scientific">Mycena metata</name>
    <dbReference type="NCBI Taxonomy" id="1033252"/>
    <lineage>
        <taxon>Eukaryota</taxon>
        <taxon>Fungi</taxon>
        <taxon>Dikarya</taxon>
        <taxon>Basidiomycota</taxon>
        <taxon>Agaricomycotina</taxon>
        <taxon>Agaricomycetes</taxon>
        <taxon>Agaricomycetidae</taxon>
        <taxon>Agaricales</taxon>
        <taxon>Marasmiineae</taxon>
        <taxon>Mycenaceae</taxon>
        <taxon>Mycena</taxon>
    </lineage>
</organism>
<comment type="caution">
    <text evidence="1">The sequence shown here is derived from an EMBL/GenBank/DDBJ whole genome shotgun (WGS) entry which is preliminary data.</text>
</comment>
<keyword evidence="2" id="KW-1185">Reference proteome</keyword>